<dbReference type="PRINTS" id="PR00038">
    <property type="entry name" value="HTHLUXR"/>
</dbReference>
<dbReference type="HOGENOM" id="CLU_027066_2_0_11"/>
<dbReference type="RefSeq" id="WP_012799830.1">
    <property type="nucleotide sequence ID" value="NC_013165.1"/>
</dbReference>
<reference evidence="7 8" key="1">
    <citation type="journal article" date="2009" name="Stand. Genomic Sci.">
        <title>Complete genome sequence of Slackia heliotrinireducens type strain (RHS 1).</title>
        <authorList>
            <person name="Pukall R."/>
            <person name="Lapidus A."/>
            <person name="Nolan M."/>
            <person name="Copeland A."/>
            <person name="Glavina Del Rio T."/>
            <person name="Lucas S."/>
            <person name="Chen F."/>
            <person name="Tice H."/>
            <person name="Cheng J.F."/>
            <person name="Chertkov O."/>
            <person name="Bruce D."/>
            <person name="Goodwin L."/>
            <person name="Kuske C."/>
            <person name="Brettin T."/>
            <person name="Detter J.C."/>
            <person name="Han C."/>
            <person name="Pitluck S."/>
            <person name="Pati A."/>
            <person name="Mavrommatis K."/>
            <person name="Ivanova N."/>
            <person name="Ovchinnikova G."/>
            <person name="Chen A."/>
            <person name="Palaniappan K."/>
            <person name="Schneider S."/>
            <person name="Rohde M."/>
            <person name="Chain P."/>
            <person name="D'haeseleer P."/>
            <person name="Goker M."/>
            <person name="Bristow J."/>
            <person name="Eisen J.A."/>
            <person name="Markowitz V."/>
            <person name="Kyrpides N.C."/>
            <person name="Klenk H.P."/>
            <person name="Hugenholtz P."/>
        </authorList>
    </citation>
    <scope>NUCLEOTIDE SEQUENCE [LARGE SCALE GENOMIC DNA]</scope>
    <source>
        <strain evidence="8">ATCC 29202 / DSM 20476 / NCTC 11029 / RHS 1</strain>
    </source>
</reference>
<keyword evidence="1" id="KW-0805">Transcription regulation</keyword>
<evidence type="ECO:0000256" key="3">
    <source>
        <dbReference type="ARBA" id="ARBA00023163"/>
    </source>
</evidence>
<dbReference type="Gene3D" id="1.10.10.10">
    <property type="entry name" value="Winged helix-like DNA-binding domain superfamily/Winged helix DNA-binding domain"/>
    <property type="match status" value="1"/>
</dbReference>
<dbReference type="InterPro" id="IPR000792">
    <property type="entry name" value="Tscrpt_reg_LuxR_C"/>
</dbReference>
<feature type="transmembrane region" description="Helical" evidence="5">
    <location>
        <begin position="218"/>
        <end position="240"/>
    </location>
</feature>
<sequence length="517" mass="54966">MADTVLKCNGRTHESRTAGSDLSLKRIAGLALDRLWMYLTFYSIIPFAGYSDMRYSMYLFLSVSLCALAATMAIVALGVRHGEALGSNKPLVAGGALLMSGGLVLVLATGAFIRGDSAIVAVCAAGIATGIGSAVLLLSWLEVLSTAGFSCMLSEMALGCGAALLGSLILLFFPTALANAIILICPFASAFLLQHCLREIDGIPTDGADAPRSGKTTVLFIKGLVGAFSFGALAGFYDAFAGFRTFDVDIGYGVFLLAAGTVAMLAIALISVFCKEDSLSHAYRLAMLVICFGCLLTLFMADSNTHSGGVVFAGYETFNILVAICAQQASQSFNIPPARTFGVALATLYFGEMAGVFSIYLYGDTILKLGLATITVIAMMWLLFSHLYLFTEIDLINLELGEQAAPIRPSEAPNSESEDTTSEGARTPASPTPVGNEQVCQEIVERYGLSNRETDVLELLLQGRTIARIQEALFISAGTVSTHVRHIYQKTGSANKQDLLDMVEQIRVEIEQESAGK</sequence>
<feature type="transmembrane region" description="Helical" evidence="5">
    <location>
        <begin position="252"/>
        <end position="273"/>
    </location>
</feature>
<evidence type="ECO:0000256" key="2">
    <source>
        <dbReference type="ARBA" id="ARBA00023125"/>
    </source>
</evidence>
<feature type="transmembrane region" description="Helical" evidence="5">
    <location>
        <begin position="35"/>
        <end position="51"/>
    </location>
</feature>
<evidence type="ECO:0000256" key="5">
    <source>
        <dbReference type="SAM" id="Phobius"/>
    </source>
</evidence>
<keyword evidence="5" id="KW-1133">Transmembrane helix</keyword>
<feature type="transmembrane region" description="Helical" evidence="5">
    <location>
        <begin position="91"/>
        <end position="113"/>
    </location>
</feature>
<gene>
    <name evidence="7" type="ordered locus">Shel_27360</name>
</gene>
<keyword evidence="5" id="KW-0472">Membrane</keyword>
<dbReference type="AlphaFoldDB" id="C7N3L1"/>
<feature type="transmembrane region" description="Helical" evidence="5">
    <location>
        <begin position="119"/>
        <end position="141"/>
    </location>
</feature>
<keyword evidence="8" id="KW-1185">Reference proteome</keyword>
<keyword evidence="2 7" id="KW-0238">DNA-binding</keyword>
<dbReference type="GO" id="GO:0006355">
    <property type="term" value="P:regulation of DNA-templated transcription"/>
    <property type="evidence" value="ECO:0007669"/>
    <property type="project" value="InterPro"/>
</dbReference>
<evidence type="ECO:0000256" key="4">
    <source>
        <dbReference type="SAM" id="MobiDB-lite"/>
    </source>
</evidence>
<name>C7N3L1_SLAHD</name>
<dbReference type="Pfam" id="PF00196">
    <property type="entry name" value="GerE"/>
    <property type="match status" value="1"/>
</dbReference>
<feature type="region of interest" description="Disordered" evidence="4">
    <location>
        <begin position="407"/>
        <end position="436"/>
    </location>
</feature>
<dbReference type="GO" id="GO:0003677">
    <property type="term" value="F:DNA binding"/>
    <property type="evidence" value="ECO:0007669"/>
    <property type="project" value="UniProtKB-KW"/>
</dbReference>
<protein>
    <submittedName>
        <fullName evidence="7">Response regulator containing a CheY-like receiver domain and an HTH DNA-binding domain</fullName>
    </submittedName>
</protein>
<feature type="transmembrane region" description="Helical" evidence="5">
    <location>
        <begin position="338"/>
        <end position="363"/>
    </location>
</feature>
<feature type="transmembrane region" description="Helical" evidence="5">
    <location>
        <begin position="369"/>
        <end position="390"/>
    </location>
</feature>
<dbReference type="SMART" id="SM00421">
    <property type="entry name" value="HTH_LUXR"/>
    <property type="match status" value="1"/>
</dbReference>
<dbReference type="EMBL" id="CP001684">
    <property type="protein sequence ID" value="ACV23734.1"/>
    <property type="molecule type" value="Genomic_DNA"/>
</dbReference>
<dbReference type="eggNOG" id="COG2197">
    <property type="taxonomic scope" value="Bacteria"/>
</dbReference>
<dbReference type="KEGG" id="shi:Shel_27360"/>
<evidence type="ECO:0000256" key="1">
    <source>
        <dbReference type="ARBA" id="ARBA00023015"/>
    </source>
</evidence>
<keyword evidence="3" id="KW-0804">Transcription</keyword>
<keyword evidence="5" id="KW-0812">Transmembrane</keyword>
<dbReference type="STRING" id="471855.Shel_27360"/>
<feature type="domain" description="HTH luxR-type" evidence="6">
    <location>
        <begin position="442"/>
        <end position="507"/>
    </location>
</feature>
<proteinExistence type="predicted"/>
<dbReference type="CDD" id="cd06170">
    <property type="entry name" value="LuxR_C_like"/>
    <property type="match status" value="1"/>
</dbReference>
<feature type="transmembrane region" description="Helical" evidence="5">
    <location>
        <begin position="153"/>
        <end position="173"/>
    </location>
</feature>
<dbReference type="Proteomes" id="UP000002026">
    <property type="component" value="Chromosome"/>
</dbReference>
<feature type="transmembrane region" description="Helical" evidence="5">
    <location>
        <begin position="285"/>
        <end position="301"/>
    </location>
</feature>
<dbReference type="PANTHER" id="PTHR44688">
    <property type="entry name" value="DNA-BINDING TRANSCRIPTIONAL ACTIVATOR DEVR_DOSR"/>
    <property type="match status" value="1"/>
</dbReference>
<evidence type="ECO:0000313" key="7">
    <source>
        <dbReference type="EMBL" id="ACV23734.1"/>
    </source>
</evidence>
<accession>C7N3L1</accession>
<organism evidence="7 8">
    <name type="scientific">Slackia heliotrinireducens (strain ATCC 29202 / DSM 20476 / NCTC 11029 / RHS 1)</name>
    <name type="common">Peptococcus heliotrinreducens</name>
    <dbReference type="NCBI Taxonomy" id="471855"/>
    <lineage>
        <taxon>Bacteria</taxon>
        <taxon>Bacillati</taxon>
        <taxon>Actinomycetota</taxon>
        <taxon>Coriobacteriia</taxon>
        <taxon>Eggerthellales</taxon>
        <taxon>Eggerthellaceae</taxon>
        <taxon>Slackia</taxon>
    </lineage>
</organism>
<evidence type="ECO:0000259" key="6">
    <source>
        <dbReference type="PROSITE" id="PS50043"/>
    </source>
</evidence>
<dbReference type="PROSITE" id="PS50043">
    <property type="entry name" value="HTH_LUXR_2"/>
    <property type="match status" value="1"/>
</dbReference>
<dbReference type="PANTHER" id="PTHR44688:SF16">
    <property type="entry name" value="DNA-BINDING TRANSCRIPTIONAL ACTIVATOR DEVR_DOSR"/>
    <property type="match status" value="1"/>
</dbReference>
<evidence type="ECO:0000313" key="8">
    <source>
        <dbReference type="Proteomes" id="UP000002026"/>
    </source>
</evidence>
<dbReference type="SUPFAM" id="SSF46894">
    <property type="entry name" value="C-terminal effector domain of the bipartite response regulators"/>
    <property type="match status" value="1"/>
</dbReference>
<dbReference type="InterPro" id="IPR016032">
    <property type="entry name" value="Sig_transdc_resp-reg_C-effctor"/>
</dbReference>
<feature type="transmembrane region" description="Helical" evidence="5">
    <location>
        <begin position="57"/>
        <end position="79"/>
    </location>
</feature>
<dbReference type="InterPro" id="IPR036388">
    <property type="entry name" value="WH-like_DNA-bd_sf"/>
</dbReference>